<dbReference type="EMBL" id="CP010992">
    <property type="protein sequence ID" value="AMO20541.1"/>
    <property type="molecule type" value="Genomic_DNA"/>
</dbReference>
<dbReference type="Proteomes" id="UP000304840">
    <property type="component" value="Chromosome"/>
</dbReference>
<sequence>MEENEINYIVLVSIKNYKIVGMREATMPQKQRILFLNSNIKDQAYLETEIFKSFFGEDLGKKEFFLEAGSYSNIIEAYEKTLRTLLEKEHKVPKEYYDKLDEYKNEVYNKLFTIEDYVDNHWYDEVHEILGEYYVLPMRFPAQRIPYEFNNCYLYIKKLFDSGEPLYISTALPFDDLGF</sequence>
<reference evidence="1 2" key="2">
    <citation type="submission" date="2019-05" db="EMBL/GenBank/DDBJ databases">
        <authorList>
            <person name="Ravantti J.J."/>
        </authorList>
    </citation>
    <scope>NUCLEOTIDE SEQUENCE [LARGE SCALE GENOMIC DNA]</scope>
    <source>
        <strain evidence="1 2">B185</strain>
    </source>
</reference>
<evidence type="ECO:0000313" key="2">
    <source>
        <dbReference type="Proteomes" id="UP000304840"/>
    </source>
</evidence>
<gene>
    <name evidence="1" type="ORF">UN65_09540</name>
</gene>
<evidence type="ECO:0000313" key="1">
    <source>
        <dbReference type="EMBL" id="AMO20541.1"/>
    </source>
</evidence>
<dbReference type="RefSeq" id="WP_138425442.1">
    <property type="nucleotide sequence ID" value="NZ_CP010992.1"/>
</dbReference>
<organism evidence="1 2">
    <name type="scientific">Flavobacterium columnare</name>
    <dbReference type="NCBI Taxonomy" id="996"/>
    <lineage>
        <taxon>Bacteria</taxon>
        <taxon>Pseudomonadati</taxon>
        <taxon>Bacteroidota</taxon>
        <taxon>Flavobacteriia</taxon>
        <taxon>Flavobacteriales</taxon>
        <taxon>Flavobacteriaceae</taxon>
        <taxon>Flavobacterium</taxon>
    </lineage>
</organism>
<dbReference type="AlphaFoldDB" id="A0AAI8CG70"/>
<accession>A0AAI8CG70</accession>
<reference evidence="2" key="1">
    <citation type="submission" date="2016-03" db="EMBL/GenBank/DDBJ databases">
        <title>Flavobacterium columnare strain B185, complete genome.</title>
        <authorList>
            <person name="Sundberg L.-R."/>
            <person name="Papponen P."/>
            <person name="Laanto E."/>
        </authorList>
    </citation>
    <scope>NUCLEOTIDE SEQUENCE [LARGE SCALE GENOMIC DNA]</scope>
    <source>
        <strain evidence="2">B185</strain>
    </source>
</reference>
<protein>
    <submittedName>
        <fullName evidence="1">Uncharacterized protein</fullName>
    </submittedName>
</protein>
<proteinExistence type="predicted"/>
<name>A0AAI8CG70_9FLAO</name>